<evidence type="ECO:0000313" key="2">
    <source>
        <dbReference type="Proteomes" id="UP000824633"/>
    </source>
</evidence>
<organism evidence="1 2">
    <name type="scientific">Clostridium gelidum</name>
    <dbReference type="NCBI Taxonomy" id="704125"/>
    <lineage>
        <taxon>Bacteria</taxon>
        <taxon>Bacillati</taxon>
        <taxon>Bacillota</taxon>
        <taxon>Clostridia</taxon>
        <taxon>Eubacteriales</taxon>
        <taxon>Clostridiaceae</taxon>
        <taxon>Clostridium</taxon>
    </lineage>
</organism>
<gene>
    <name evidence="1" type="ORF">psyc5s11_50400</name>
</gene>
<name>A0ABM7TCC3_9CLOT</name>
<dbReference type="Proteomes" id="UP000824633">
    <property type="component" value="Chromosome"/>
</dbReference>
<accession>A0ABM7TCC3</accession>
<reference evidence="2" key="1">
    <citation type="submission" date="2021-07" db="EMBL/GenBank/DDBJ databases">
        <title>Complete genome sequencing of a Clostridium isolate.</title>
        <authorList>
            <person name="Ueki A."/>
            <person name="Tonouchi A."/>
        </authorList>
    </citation>
    <scope>NUCLEOTIDE SEQUENCE [LARGE SCALE GENOMIC DNA]</scope>
    <source>
        <strain evidence="2">C5S11</strain>
    </source>
</reference>
<dbReference type="RefSeq" id="WP_224035196.1">
    <property type="nucleotide sequence ID" value="NZ_AP024849.1"/>
</dbReference>
<evidence type="ECO:0000313" key="1">
    <source>
        <dbReference type="EMBL" id="BCZ48973.1"/>
    </source>
</evidence>
<proteinExistence type="predicted"/>
<sequence>MEEDLINYDYNKSMIGTFDVDNKAQAEELVMKDPKKYKKWAKILADNIEKIDFAEVPEYRKAMVKLLKSRCKMIQEF</sequence>
<protein>
    <submittedName>
        <fullName evidence="1">Uncharacterized protein</fullName>
    </submittedName>
</protein>
<keyword evidence="2" id="KW-1185">Reference proteome</keyword>
<dbReference type="EMBL" id="AP024849">
    <property type="protein sequence ID" value="BCZ48973.1"/>
    <property type="molecule type" value="Genomic_DNA"/>
</dbReference>